<feature type="region of interest" description="N-terminal hotdog fold" evidence="6">
    <location>
        <begin position="1351"/>
        <end position="1472"/>
    </location>
</feature>
<dbReference type="SUPFAM" id="SSF51735">
    <property type="entry name" value="NAD(P)-binding Rossmann-fold domains"/>
    <property type="match status" value="5"/>
</dbReference>
<dbReference type="Pfam" id="PF00109">
    <property type="entry name" value="ketoacyl-synt"/>
    <property type="match status" value="1"/>
</dbReference>
<evidence type="ECO:0000259" key="8">
    <source>
        <dbReference type="PROSITE" id="PS52004"/>
    </source>
</evidence>
<dbReference type="Pfam" id="PF00698">
    <property type="entry name" value="Acyl_transf_1"/>
    <property type="match status" value="1"/>
</dbReference>
<dbReference type="PROSITE" id="PS52019">
    <property type="entry name" value="PKS_MFAS_DH"/>
    <property type="match status" value="1"/>
</dbReference>
<dbReference type="SMART" id="SM00823">
    <property type="entry name" value="PKS_PP"/>
    <property type="match status" value="2"/>
</dbReference>
<keyword evidence="4" id="KW-0511">Multifunctional enzyme</keyword>
<dbReference type="Pfam" id="PF02801">
    <property type="entry name" value="Ketoacyl-synt_C"/>
    <property type="match status" value="1"/>
</dbReference>
<dbReference type="Proteomes" id="UP000034150">
    <property type="component" value="Unassembled WGS sequence"/>
</dbReference>
<feature type="domain" description="Carrier" evidence="7">
    <location>
        <begin position="2448"/>
        <end position="2526"/>
    </location>
</feature>
<dbReference type="SMART" id="SM00829">
    <property type="entry name" value="PKS_ER"/>
    <property type="match status" value="1"/>
</dbReference>
<dbReference type="Pfam" id="PF14765">
    <property type="entry name" value="PS-DH"/>
    <property type="match status" value="1"/>
</dbReference>
<dbReference type="InterPro" id="IPR016039">
    <property type="entry name" value="Thiolase-like"/>
</dbReference>
<evidence type="ECO:0000259" key="9">
    <source>
        <dbReference type="PROSITE" id="PS52019"/>
    </source>
</evidence>
<dbReference type="InterPro" id="IPR016036">
    <property type="entry name" value="Malonyl_transacylase_ACP-bd"/>
</dbReference>
<dbReference type="CDD" id="cd00833">
    <property type="entry name" value="PKS"/>
    <property type="match status" value="1"/>
</dbReference>
<dbReference type="EMBL" id="LAUZ02000097">
    <property type="protein sequence ID" value="KKO60753.1"/>
    <property type="molecule type" value="Genomic_DNA"/>
</dbReference>
<dbReference type="InterPro" id="IPR011032">
    <property type="entry name" value="GroES-like_sf"/>
</dbReference>
<dbReference type="GO" id="GO:0071770">
    <property type="term" value="P:DIM/DIP cell wall layer assembly"/>
    <property type="evidence" value="ECO:0007669"/>
    <property type="project" value="TreeGrafter"/>
</dbReference>
<dbReference type="Pfam" id="PF08659">
    <property type="entry name" value="KR"/>
    <property type="match status" value="2"/>
</dbReference>
<dbReference type="SUPFAM" id="SSF52151">
    <property type="entry name" value="FabD/lysophospholipase-like"/>
    <property type="match status" value="1"/>
</dbReference>
<dbReference type="PANTHER" id="PTHR43775:SF51">
    <property type="entry name" value="INACTIVE PHENOLPHTHIOCEROL SYNTHESIS POLYKETIDE SYNTHASE TYPE I PKS1-RELATED"/>
    <property type="match status" value="1"/>
</dbReference>
<dbReference type="Pfam" id="PF22621">
    <property type="entry name" value="CurL-like_PKS_C"/>
    <property type="match status" value="1"/>
</dbReference>
<dbReference type="InterPro" id="IPR001227">
    <property type="entry name" value="Ac_transferase_dom_sf"/>
</dbReference>
<dbReference type="Pfam" id="PF08240">
    <property type="entry name" value="ADH_N"/>
    <property type="match status" value="1"/>
</dbReference>
<dbReference type="InterPro" id="IPR050091">
    <property type="entry name" value="PKS_NRPS_Biosynth_Enz"/>
</dbReference>
<dbReference type="Pfam" id="PF00550">
    <property type="entry name" value="PP-binding"/>
    <property type="match status" value="2"/>
</dbReference>
<dbReference type="InterPro" id="IPR009081">
    <property type="entry name" value="PP-bd_ACP"/>
</dbReference>
<dbReference type="InterPro" id="IPR049552">
    <property type="entry name" value="PKS_DH_N"/>
</dbReference>
<dbReference type="PROSITE" id="PS00012">
    <property type="entry name" value="PHOSPHOPANTETHEINE"/>
    <property type="match status" value="1"/>
</dbReference>
<dbReference type="Gene3D" id="3.40.50.11460">
    <property type="match status" value="1"/>
</dbReference>
<dbReference type="SMART" id="SM00822">
    <property type="entry name" value="PKS_KR"/>
    <property type="match status" value="2"/>
</dbReference>
<dbReference type="InterPro" id="IPR014043">
    <property type="entry name" value="Acyl_transferase_dom"/>
</dbReference>
<evidence type="ECO:0000256" key="2">
    <source>
        <dbReference type="ARBA" id="ARBA00022553"/>
    </source>
</evidence>
<evidence type="ECO:0000256" key="4">
    <source>
        <dbReference type="ARBA" id="ARBA00023268"/>
    </source>
</evidence>
<dbReference type="InterPro" id="IPR006162">
    <property type="entry name" value="Ppantetheine_attach_site"/>
</dbReference>
<dbReference type="Gene3D" id="3.30.70.250">
    <property type="entry name" value="Malonyl-CoA ACP transacylase, ACP-binding"/>
    <property type="match status" value="1"/>
</dbReference>
<dbReference type="GO" id="GO:0005886">
    <property type="term" value="C:plasma membrane"/>
    <property type="evidence" value="ECO:0007669"/>
    <property type="project" value="TreeGrafter"/>
</dbReference>
<dbReference type="PATRIC" id="fig|1807.13.peg.5309"/>
<dbReference type="SMART" id="SM00825">
    <property type="entry name" value="PKS_KS"/>
    <property type="match status" value="1"/>
</dbReference>
<dbReference type="PROSITE" id="PS52004">
    <property type="entry name" value="KS3_2"/>
    <property type="match status" value="1"/>
</dbReference>
<dbReference type="PROSITE" id="PS00606">
    <property type="entry name" value="KS3_1"/>
    <property type="match status" value="1"/>
</dbReference>
<dbReference type="GO" id="GO:0006633">
    <property type="term" value="P:fatty acid biosynthetic process"/>
    <property type="evidence" value="ECO:0007669"/>
    <property type="project" value="InterPro"/>
</dbReference>
<dbReference type="GO" id="GO:0004315">
    <property type="term" value="F:3-oxoacyl-[acyl-carrier-protein] synthase activity"/>
    <property type="evidence" value="ECO:0007669"/>
    <property type="project" value="InterPro"/>
</dbReference>
<dbReference type="Gene3D" id="3.30.70.3290">
    <property type="match status" value="1"/>
</dbReference>
<dbReference type="InterPro" id="IPR020807">
    <property type="entry name" value="PKS_DH"/>
</dbReference>
<comment type="caution">
    <text evidence="10">The sequence shown here is derived from an EMBL/GenBank/DDBJ whole genome shotgun (WGS) entry which is preliminary data.</text>
</comment>
<protein>
    <submittedName>
        <fullName evidence="10">Polyketide synthase</fullName>
    </submittedName>
</protein>
<dbReference type="SMART" id="SM00827">
    <property type="entry name" value="PKS_AT"/>
    <property type="match status" value="1"/>
</dbReference>
<dbReference type="PANTHER" id="PTHR43775">
    <property type="entry name" value="FATTY ACID SYNTHASE"/>
    <property type="match status" value="1"/>
</dbReference>
<keyword evidence="3" id="KW-0808">Transferase</keyword>
<dbReference type="SMART" id="SM01294">
    <property type="entry name" value="PKS_PP_betabranch"/>
    <property type="match status" value="1"/>
</dbReference>
<dbReference type="Gene3D" id="3.40.50.720">
    <property type="entry name" value="NAD(P)-binding Rossmann-like Domain"/>
    <property type="match status" value="3"/>
</dbReference>
<feature type="non-terminal residue" evidence="10">
    <location>
        <position position="1"/>
    </location>
</feature>
<dbReference type="SMART" id="SM00826">
    <property type="entry name" value="PKS_DH"/>
    <property type="match status" value="1"/>
</dbReference>
<dbReference type="InterPro" id="IPR018201">
    <property type="entry name" value="Ketoacyl_synth_AS"/>
</dbReference>
<dbReference type="Gene3D" id="1.10.1200.10">
    <property type="entry name" value="ACP-like"/>
    <property type="match status" value="2"/>
</dbReference>
<accession>A0A0M2WHM9</accession>
<feature type="domain" description="PKS/mFAS DH" evidence="9">
    <location>
        <begin position="1351"/>
        <end position="1637"/>
    </location>
</feature>
<feature type="region of interest" description="C-terminal hotdog fold" evidence="6">
    <location>
        <begin position="1486"/>
        <end position="1637"/>
    </location>
</feature>
<evidence type="ECO:0000313" key="10">
    <source>
        <dbReference type="EMBL" id="KKO60753.1"/>
    </source>
</evidence>
<evidence type="ECO:0000313" key="11">
    <source>
        <dbReference type="Proteomes" id="UP000034150"/>
    </source>
</evidence>
<dbReference type="InterPro" id="IPR020841">
    <property type="entry name" value="PKS_Beta-ketoAc_synthase_dom"/>
</dbReference>
<evidence type="ECO:0000256" key="5">
    <source>
        <dbReference type="ARBA" id="ARBA00023315"/>
    </source>
</evidence>
<organism evidence="10 11">
    <name type="scientific">Mycolicibacterium obuense</name>
    <dbReference type="NCBI Taxonomy" id="1807"/>
    <lineage>
        <taxon>Bacteria</taxon>
        <taxon>Bacillati</taxon>
        <taxon>Actinomycetota</taxon>
        <taxon>Actinomycetes</taxon>
        <taxon>Mycobacteriales</taxon>
        <taxon>Mycobacteriaceae</taxon>
        <taxon>Mycolicibacterium</taxon>
    </lineage>
</organism>
<keyword evidence="2" id="KW-0597">Phosphoprotein</keyword>
<dbReference type="SUPFAM" id="SSF50129">
    <property type="entry name" value="GroES-like"/>
    <property type="match status" value="1"/>
</dbReference>
<dbReference type="STRING" id="1807.MOBUDSM44075_00156"/>
<dbReference type="PROSITE" id="PS50075">
    <property type="entry name" value="CARRIER"/>
    <property type="match status" value="2"/>
</dbReference>
<dbReference type="InterPro" id="IPR049551">
    <property type="entry name" value="PKS_DH_C"/>
</dbReference>
<dbReference type="Gene3D" id="3.40.366.10">
    <property type="entry name" value="Malonyl-Coenzyme A Acyl Carrier Protein, domain 2"/>
    <property type="match status" value="1"/>
</dbReference>
<dbReference type="SUPFAM" id="SSF55048">
    <property type="entry name" value="Probable ACP-binding domain of malonyl-CoA ACP transacylase"/>
    <property type="match status" value="1"/>
</dbReference>
<dbReference type="FunFam" id="3.40.47.10:FF:000019">
    <property type="entry name" value="Polyketide synthase type I"/>
    <property type="match status" value="1"/>
</dbReference>
<dbReference type="OrthoDB" id="9778690at2"/>
<dbReference type="InterPro" id="IPR049900">
    <property type="entry name" value="PKS_mFAS_DH"/>
</dbReference>
<keyword evidence="1" id="KW-0596">Phosphopantetheine</keyword>
<dbReference type="Gene3D" id="3.90.180.10">
    <property type="entry name" value="Medium-chain alcohol dehydrogenases, catalytic domain"/>
    <property type="match status" value="1"/>
</dbReference>
<evidence type="ECO:0000256" key="3">
    <source>
        <dbReference type="ARBA" id="ARBA00022679"/>
    </source>
</evidence>
<dbReference type="CDD" id="cd05195">
    <property type="entry name" value="enoyl_red"/>
    <property type="match status" value="1"/>
</dbReference>
<dbReference type="InterPro" id="IPR013968">
    <property type="entry name" value="PKS_KR"/>
</dbReference>
<dbReference type="InterPro" id="IPR016035">
    <property type="entry name" value="Acyl_Trfase/lysoPLipase"/>
</dbReference>
<dbReference type="RefSeq" id="WP_046676674.1">
    <property type="nucleotide sequence ID" value="NZ_LAUZ02000097.1"/>
</dbReference>
<dbReference type="InterPro" id="IPR014031">
    <property type="entry name" value="Ketoacyl_synth_C"/>
</dbReference>
<feature type="domain" description="Ketosynthase family 3 (KS3)" evidence="8">
    <location>
        <begin position="458"/>
        <end position="881"/>
    </location>
</feature>
<dbReference type="GO" id="GO:0031177">
    <property type="term" value="F:phosphopantetheine binding"/>
    <property type="evidence" value="ECO:0007669"/>
    <property type="project" value="InterPro"/>
</dbReference>
<feature type="domain" description="Carrier" evidence="7">
    <location>
        <begin position="361"/>
        <end position="438"/>
    </location>
</feature>
<gene>
    <name evidence="10" type="ORF">WN67_32505</name>
</gene>
<dbReference type="InterPro" id="IPR036736">
    <property type="entry name" value="ACP-like_sf"/>
</dbReference>
<dbReference type="CDD" id="cd08955">
    <property type="entry name" value="KR_2_FAS_SDR_x"/>
    <property type="match status" value="2"/>
</dbReference>
<evidence type="ECO:0000256" key="1">
    <source>
        <dbReference type="ARBA" id="ARBA00022450"/>
    </source>
</evidence>
<dbReference type="InterPro" id="IPR013154">
    <property type="entry name" value="ADH-like_N"/>
</dbReference>
<name>A0A0M2WHM9_9MYCO</name>
<keyword evidence="11" id="KW-1185">Reference proteome</keyword>
<dbReference type="FunFam" id="3.40.50.720:FF:000209">
    <property type="entry name" value="Polyketide synthase Pks12"/>
    <property type="match status" value="1"/>
</dbReference>
<dbReference type="Gene3D" id="3.40.47.10">
    <property type="match status" value="1"/>
</dbReference>
<dbReference type="Pfam" id="PF21089">
    <property type="entry name" value="PKS_DH_N"/>
    <property type="match status" value="1"/>
</dbReference>
<dbReference type="GO" id="GO:0016491">
    <property type="term" value="F:oxidoreductase activity"/>
    <property type="evidence" value="ECO:0007669"/>
    <property type="project" value="InterPro"/>
</dbReference>
<dbReference type="InterPro" id="IPR036291">
    <property type="entry name" value="NAD(P)-bd_dom_sf"/>
</dbReference>
<dbReference type="GO" id="GO:0005737">
    <property type="term" value="C:cytoplasm"/>
    <property type="evidence" value="ECO:0007669"/>
    <property type="project" value="TreeGrafter"/>
</dbReference>
<dbReference type="SUPFAM" id="SSF47336">
    <property type="entry name" value="ACP-like"/>
    <property type="match status" value="2"/>
</dbReference>
<keyword evidence="5" id="KW-0012">Acyltransferase</keyword>
<dbReference type="InterPro" id="IPR020806">
    <property type="entry name" value="PKS_PP-bd"/>
</dbReference>
<evidence type="ECO:0000256" key="6">
    <source>
        <dbReference type="PROSITE-ProRule" id="PRU01363"/>
    </source>
</evidence>
<feature type="active site" description="Proton acceptor; for dehydratase activity" evidence="6">
    <location>
        <position position="1382"/>
    </location>
</feature>
<dbReference type="InterPro" id="IPR042104">
    <property type="entry name" value="PKS_dehydratase_sf"/>
</dbReference>
<dbReference type="Gene3D" id="3.10.129.110">
    <property type="entry name" value="Polyketide synthase dehydratase"/>
    <property type="match status" value="1"/>
</dbReference>
<dbReference type="GO" id="GO:0004312">
    <property type="term" value="F:fatty acid synthase activity"/>
    <property type="evidence" value="ECO:0007669"/>
    <property type="project" value="TreeGrafter"/>
</dbReference>
<proteinExistence type="predicted"/>
<sequence>YKRPDQSCLWGFGRAAALETPALWGGLADLGTGTAEEWSALIGQLSRADIGVREDQLAIRADGVRVPRLTRRTGQPVTDALPIRSDATYLVTGGLGSIGLEIATYLASRGACHLVLTSRRMPSEAVSARIAALAGQYGCQIEVATADVADAHAVAKLLAPHADRPPLAGIVHAAGEIGASPMSTQDDTELDRVFTGKVWGAWNLSEAARDLSLDFFLSTSSIASVWGSFGQTAYGAANAFLDGLSWSLRERGITATAVNFGPWASAGMADAQARARLEERGVLPLSPADALAGLADAFAASLAQAVVARVDWSRFLPLYEQTGRRGFLAELNQEVPQQVSSVSTGGPTDLVKRLTDAPVQQRRRLLIGYLRDAVAEVTRVDVDEIREDAGFFDIGMDSLMAVELRRRIETGVGREIPATLAMDHPRIDAVADYLLGDVLGLTDAPAARPVTVAAARADEPIAIVAVSCRFPGAPNPEAFWEVLAGGVDAIREVPEERFDIDEFYDPDPDAPGKIYTRFGGFLDGIDGFDPEFFGISPREAVWIEPQQRLMLETVWEGLERAGLSPASLRGSRTGVFTGVAANEYAHLLSAESIDKIQPHFITGNALNAISGRVAFALGLEGPAVAVDTACSSALVAVHQACQALHSGDCDLAVAGGVNVLLSPVTTVAASRARMLSPVGRCKTFDASADGYVRSEGCGVLVLKRLSDAQRDGDPIAAVIAGSGVNQDGASSGLTVPNGGAQQRLIGSVLARAGLSGGDVDYLEAHGTGTPLGDPIEVQAAAAAYGDSRTEPLLMGSVKTNIGHTESASGAAGLIKVVLSLQNEMLPKSLHFDTPSPHIPWDTLPVRVLGDTTPWQPTGRPRRAGVSSFGFTGTNAHVLVEEAPQAPEPAPAAEPAVSVLPLSARSPEALEALAARYEAWVTAHPEADIADVCRTAGTGRSHFEHRAALVVESTADARIGLADLVANRLRPGVVRGEHTHRPTTAWLFTGQGSQYPGMARELYQTQPVFAETVDESAAAIEDLLPTPLVEVLFATDRETGGQAGKRLRHTSFAQPALFAIEMGLARLWQSWGIEPDVVLGHSVGQYAAACVAGVFTLADGARLMAERGRLFGELPEGGRMVAVFADAGRVEQAAGAYPRVSVAAYNGPNTVLSGPGEDLEQIVATFTEDGIRCTWLETSHAFHSELLDPVLDEFQSYAAHLDFASPTLPLVCNRTGAVLTGHATLDAEYWRRHSRQPVQFAESVRTVAGLGCSVLMEIGPQPVLTGAAVQVWPEHVPAPRAIASLRKGVGDQRQIADALAGAYIAGHRPDFAAVARREGRVLELPTYPFQHRRFWPKTAVIAMDGGATAAGSGILGAAKELASGDTIYTSRLSVKTQPWLADHVIYGTVVVPGATYAAMALAAVGAPAHATDVFFYEPIILPEKASREVQLTLHPAADSSQWSFQVHSRAYGEQGAEWALNAEGTIVAGRDETTSESGPVEDALERLTRMRPQELFETFADLELAWGPNWSGSLKSLWLGDGEAIGDILVGEELTEHLGSEPMHPVLMDLCTGVAFPAFPAVLAAEQGVSDLYLPLRYGQVSVQQPMPRRFYCRATWHQSALDSETQVFDLDFVDRDGNRLGGIREFTVKRAPREALLRGLGGDTGRLLYTVGWHEVPLAEAETEAVPPNGTWLIANFAELAALVPGAIAVDRATDTTPLGQVLTEAQQRGVGFSGVVWRATGPQEGTPDVRLEQEIAELLSAVHAVQSGEVTLPGGLWIVTERAVACESGEPVDPVQAALWGFGRTAVNEEPALRPRLVDCDGSAEAVAVLSRLVSAPVDEPEMAVRQGKLLASRLLPWSRSGHLSVPRASDYVLAPTERGAIDNLRLTEAEVEPPADGYVQVRVEAAGLNFRDVLNVLGLYPGDPGPIGGDFAGTVTQIGDGVTGLTVGQRVYGSMQGAFASRFNVPGQFLAPIPDGISAVDAATIPAAALTVRLSFDWAQLTPGDKVLIHAASGGVGLAAVQMAQRCGAEVFATASTFKRDTLRRLGVKYVYDSRTTEFADQILADTGGAGVDVVLNSLTGEGFIDATLRATAQGGRFAEIAKRDIWSTEQMAAARPDIAYEIVALDTVMFTEPDRIRDLLTEVSDGLAQGEWTPLPAEIYPLTEARSAFRRMQQARHIGKIVVQMPAPLQPRSDRTYLITGGLGAIGLHTAAHLAQLGAGDLVLTSRRAPSTEAQQLIDDIIERHRCRVHVVTADVGDSDDVHRLLAHIRAELPPLGGVLHLAGVLDDALLSGLDLDRFRTTLAPKAFGASHLDRLTRDDDLEFFIVSSSVSSIFGSPGQANYATANAFLDGLVAQRRAAGLPATGINFGPWGRGGMASSEAASANISAQGLIPLEPSAALGALAEVVANGTGQATVIKANWARAAKVLGAARPPILDLVLPRDGGEVTGDSELLRQLQEIPVPARAGFVTEFLQREVQNFLRLAQPPAASSRFLDLGTDSLMAIELRNRLHSQFGGAFTINATAVFDYPTIGGLAEYLVGQLPDAEPAAAPAADAEQPG</sequence>
<dbReference type="InterPro" id="IPR057326">
    <property type="entry name" value="KR_dom"/>
</dbReference>
<dbReference type="Pfam" id="PF13602">
    <property type="entry name" value="ADH_zinc_N_2"/>
    <property type="match status" value="1"/>
</dbReference>
<dbReference type="InterPro" id="IPR020843">
    <property type="entry name" value="ER"/>
</dbReference>
<feature type="active site" description="Proton donor; for dehydratase activity" evidence="6">
    <location>
        <position position="1548"/>
    </location>
</feature>
<dbReference type="SUPFAM" id="SSF53901">
    <property type="entry name" value="Thiolase-like"/>
    <property type="match status" value="1"/>
</dbReference>
<evidence type="ECO:0000259" key="7">
    <source>
        <dbReference type="PROSITE" id="PS50075"/>
    </source>
</evidence>
<dbReference type="InterPro" id="IPR014030">
    <property type="entry name" value="Ketoacyl_synth_N"/>
</dbReference>
<reference evidence="10 11" key="1">
    <citation type="journal article" date="2015" name="Genome Announc.">
        <title>Draft Genome Sequence of Mycobacterium obuense Strain UC1, Isolated from Patient Sputum.</title>
        <authorList>
            <person name="Greninger A.L."/>
            <person name="Cunningham G."/>
            <person name="Hsu E.D."/>
            <person name="Yu J.M."/>
            <person name="Chiu C.Y."/>
            <person name="Miller S."/>
        </authorList>
    </citation>
    <scope>NUCLEOTIDE SEQUENCE [LARGE SCALE GENOMIC DNA]</scope>
    <source>
        <strain evidence="10 11">UC1</strain>
    </source>
</reference>